<sequence>MLNEVKDILLKKEKQLCFLKEEISVLNFNEQLENYDIKKKIKSLEQDFTTEICNDLPNAFWDRKKHVVSLPYIDDFNESQIPTKARPAQMNNDYLNLCKKEIQSLLDKGLIRHSKSPWSCTAFYVNKAAEKERGVPRLVINYKPLNKVLKWIRYPIPNKKDLLDRLNDALIFSKFDMKSGYWQIQISENDKYKTAFTVPFGQFEWNVLPFGLKNAPSEFQKIMNDIFNPYSEFIIVYIDDVLVFSKTIDQHIKHLKIFKNIVKHNGLVLSATKMKIFQTKVRFLGHMIDQGTIIPIERSIEFASKFPDIMLDKTQLQRFLGSLNYISDYYKNLSSDTAVLYNRLKNKPDPWTDAHTRAVQRIKARVKCLPCLSLANPKFFKIVETDASNIGYGGILKQVNPDTNKEVLVRFTSGKWNQTQVMTTPYRGRGRGRGFGRGIGSGRGGNNMLPYQESNISLIGDWTSVGKLRQLPAPPKKEDQPSSSSNKIISYKEIMVNESKEQASEYFENPVTEKIIHIDDEDLSLTHNDGWSIKTRYLESRGYAGLYGKSRPNLEILLTITESIPWIWRWTVTISKDKFNIPILERNFFYKWWTKMSSEDIQDLISRIKIVINEDKAIGTKDHSHQYSMAELKDYFQRKYPKESEEEIMVRILDHMKTQFFNTFPSTVKGDDMSTSSQGSIGQNMFEGLAGESHPDDEPTQEDFWDAMIQSIKTKRDKSQ</sequence>
<protein>
    <submittedName>
        <fullName evidence="1">Uncharacterized protein</fullName>
    </submittedName>
</protein>
<reference evidence="1" key="1">
    <citation type="submission" date="2023-10" db="EMBL/GenBank/DDBJ databases">
        <authorList>
            <person name="Rodriguez Cubillos JULIANA M."/>
            <person name="De Vega J."/>
        </authorList>
    </citation>
    <scope>NUCLEOTIDE SEQUENCE</scope>
</reference>
<name>A0ACB0MEW5_TRIPR</name>
<organism evidence="1 2">
    <name type="scientific">Trifolium pratense</name>
    <name type="common">Red clover</name>
    <dbReference type="NCBI Taxonomy" id="57577"/>
    <lineage>
        <taxon>Eukaryota</taxon>
        <taxon>Viridiplantae</taxon>
        <taxon>Streptophyta</taxon>
        <taxon>Embryophyta</taxon>
        <taxon>Tracheophyta</taxon>
        <taxon>Spermatophyta</taxon>
        <taxon>Magnoliopsida</taxon>
        <taxon>eudicotyledons</taxon>
        <taxon>Gunneridae</taxon>
        <taxon>Pentapetalae</taxon>
        <taxon>rosids</taxon>
        <taxon>fabids</taxon>
        <taxon>Fabales</taxon>
        <taxon>Fabaceae</taxon>
        <taxon>Papilionoideae</taxon>
        <taxon>50 kb inversion clade</taxon>
        <taxon>NPAAA clade</taxon>
        <taxon>Hologalegina</taxon>
        <taxon>IRL clade</taxon>
        <taxon>Trifolieae</taxon>
        <taxon>Trifolium</taxon>
    </lineage>
</organism>
<keyword evidence="2" id="KW-1185">Reference proteome</keyword>
<accession>A0ACB0MEW5</accession>
<comment type="caution">
    <text evidence="1">The sequence shown here is derived from an EMBL/GenBank/DDBJ whole genome shotgun (WGS) entry which is preliminary data.</text>
</comment>
<evidence type="ECO:0000313" key="1">
    <source>
        <dbReference type="EMBL" id="CAJ2679619.1"/>
    </source>
</evidence>
<dbReference type="Proteomes" id="UP001177021">
    <property type="component" value="Unassembled WGS sequence"/>
</dbReference>
<gene>
    <name evidence="1" type="ORF">MILVUS5_LOCUS41676</name>
</gene>
<dbReference type="EMBL" id="CASHSV030000823">
    <property type="protein sequence ID" value="CAJ2679619.1"/>
    <property type="molecule type" value="Genomic_DNA"/>
</dbReference>
<proteinExistence type="predicted"/>
<evidence type="ECO:0000313" key="2">
    <source>
        <dbReference type="Proteomes" id="UP001177021"/>
    </source>
</evidence>